<dbReference type="GO" id="GO:0035435">
    <property type="term" value="P:phosphate ion transmembrane transport"/>
    <property type="evidence" value="ECO:0007669"/>
    <property type="project" value="TreeGrafter"/>
</dbReference>
<evidence type="ECO:0000256" key="2">
    <source>
        <dbReference type="ARBA" id="ARBA00022692"/>
    </source>
</evidence>
<evidence type="ECO:0000256" key="4">
    <source>
        <dbReference type="ARBA" id="ARBA00023136"/>
    </source>
</evidence>
<dbReference type="PANTHER" id="PTHR43826">
    <property type="entry name" value="GLUCOSE-6-PHOSPHATE EXCHANGER SLC37A4"/>
    <property type="match status" value="1"/>
</dbReference>
<dbReference type="PIRSF" id="PIRSF002808">
    <property type="entry name" value="Hexose_phosphate_transp"/>
    <property type="match status" value="1"/>
</dbReference>
<dbReference type="InterPro" id="IPR051337">
    <property type="entry name" value="OPA_Antiporter"/>
</dbReference>
<feature type="transmembrane region" description="Helical" evidence="5">
    <location>
        <begin position="169"/>
        <end position="192"/>
    </location>
</feature>
<dbReference type="InterPro" id="IPR000849">
    <property type="entry name" value="Sugar_P_transporter"/>
</dbReference>
<dbReference type="InterPro" id="IPR036259">
    <property type="entry name" value="MFS_trans_sf"/>
</dbReference>
<feature type="transmembrane region" description="Helical" evidence="5">
    <location>
        <begin position="101"/>
        <end position="122"/>
    </location>
</feature>
<feature type="transmembrane region" description="Helical" evidence="5">
    <location>
        <begin position="434"/>
        <end position="456"/>
    </location>
</feature>
<evidence type="ECO:0000256" key="5">
    <source>
        <dbReference type="SAM" id="Phobius"/>
    </source>
</evidence>
<feature type="transmembrane region" description="Helical" evidence="5">
    <location>
        <begin position="256"/>
        <end position="279"/>
    </location>
</feature>
<feature type="domain" description="Major facilitator superfamily (MFS) profile" evidence="6">
    <location>
        <begin position="35"/>
        <end position="460"/>
    </location>
</feature>
<evidence type="ECO:0000259" key="6">
    <source>
        <dbReference type="PROSITE" id="PS50850"/>
    </source>
</evidence>
<evidence type="ECO:0000313" key="8">
    <source>
        <dbReference type="Proteomes" id="UP000823604"/>
    </source>
</evidence>
<dbReference type="Gene3D" id="1.20.1250.20">
    <property type="entry name" value="MFS general substrate transporter like domains"/>
    <property type="match status" value="2"/>
</dbReference>
<keyword evidence="2 5" id="KW-0812">Transmembrane</keyword>
<keyword evidence="4 5" id="KW-0472">Membrane</keyword>
<dbReference type="PROSITE" id="PS50850">
    <property type="entry name" value="MFS"/>
    <property type="match status" value="1"/>
</dbReference>
<dbReference type="GO" id="GO:0012505">
    <property type="term" value="C:endomembrane system"/>
    <property type="evidence" value="ECO:0007669"/>
    <property type="project" value="UniProtKB-SubCell"/>
</dbReference>
<proteinExistence type="predicted"/>
<dbReference type="GO" id="GO:0005886">
    <property type="term" value="C:plasma membrane"/>
    <property type="evidence" value="ECO:0007669"/>
    <property type="project" value="TreeGrafter"/>
</dbReference>
<feature type="transmembrane region" description="Helical" evidence="5">
    <location>
        <begin position="357"/>
        <end position="380"/>
    </location>
</feature>
<feature type="transmembrane region" description="Helical" evidence="5">
    <location>
        <begin position="332"/>
        <end position="351"/>
    </location>
</feature>
<reference evidence="7" key="2">
    <citation type="journal article" date="2021" name="PeerJ">
        <title>Extensive microbial diversity within the chicken gut microbiome revealed by metagenomics and culture.</title>
        <authorList>
            <person name="Gilroy R."/>
            <person name="Ravi A."/>
            <person name="Getino M."/>
            <person name="Pursley I."/>
            <person name="Horton D.L."/>
            <person name="Alikhan N.F."/>
            <person name="Baker D."/>
            <person name="Gharbi K."/>
            <person name="Hall N."/>
            <person name="Watson M."/>
            <person name="Adriaenssens E.M."/>
            <person name="Foster-Nyarko E."/>
            <person name="Jarju S."/>
            <person name="Secka A."/>
            <person name="Antonio M."/>
            <person name="Oren A."/>
            <person name="Chaudhuri R.R."/>
            <person name="La Ragione R."/>
            <person name="Hildebrand F."/>
            <person name="Pallen M.J."/>
        </authorList>
    </citation>
    <scope>NUCLEOTIDE SEQUENCE</scope>
    <source>
        <strain evidence="7">B1-8020</strain>
    </source>
</reference>
<protein>
    <submittedName>
        <fullName evidence="7">MFS transporter</fullName>
    </submittedName>
</protein>
<feature type="transmembrane region" description="Helical" evidence="5">
    <location>
        <begin position="68"/>
        <end position="89"/>
    </location>
</feature>
<feature type="transmembrane region" description="Helical" evidence="5">
    <location>
        <begin position="392"/>
        <end position="414"/>
    </location>
</feature>
<feature type="transmembrane region" description="Helical" evidence="5">
    <location>
        <begin position="36"/>
        <end position="56"/>
    </location>
</feature>
<dbReference type="InterPro" id="IPR011701">
    <property type="entry name" value="MFS"/>
</dbReference>
<evidence type="ECO:0000313" key="7">
    <source>
        <dbReference type="EMBL" id="MBO8473126.1"/>
    </source>
</evidence>
<dbReference type="PANTHER" id="PTHR43826:SF7">
    <property type="entry name" value="PROTEIN UHPC, PUTATIVE-RELATED"/>
    <property type="match status" value="1"/>
</dbReference>
<gene>
    <name evidence="7" type="ORF">IAB81_05795</name>
</gene>
<feature type="transmembrane region" description="Helical" evidence="5">
    <location>
        <begin position="299"/>
        <end position="320"/>
    </location>
</feature>
<evidence type="ECO:0000256" key="3">
    <source>
        <dbReference type="ARBA" id="ARBA00022989"/>
    </source>
</evidence>
<organism evidence="7 8">
    <name type="scientific">Candidatus Merdivivens pullicola</name>
    <dbReference type="NCBI Taxonomy" id="2840872"/>
    <lineage>
        <taxon>Bacteria</taxon>
        <taxon>Pseudomonadati</taxon>
        <taxon>Bacteroidota</taxon>
        <taxon>Bacteroidia</taxon>
        <taxon>Bacteroidales</taxon>
        <taxon>Muribaculaceae</taxon>
        <taxon>Muribaculaceae incertae sedis</taxon>
        <taxon>Candidatus Merdivivens</taxon>
    </lineage>
</organism>
<name>A0A9D9IK98_9BACT</name>
<dbReference type="Proteomes" id="UP000823604">
    <property type="component" value="Unassembled WGS sequence"/>
</dbReference>
<sequence length="468" mass="50140">MLKKIRHYYKISGASPDKVAAGHENAKYKCLRMQTFLAAIIGYSIYYICRISLSVVKQPLIDSGTLTAGQLGAIGAALLFTYAVGKFVNGFMADYCNIKRFMASGLVVSAFINLVMGLTGLWESAAGISNIALFLFFAIIWGMNGWAQSMGSAPAVITLSRWFPLNKRGTYYGFICATPSLGEFLSFLYIGALVTAFGWQWGFIGAAAAGVVGAVVIAIFMHDNPESKGLPPVEVINNEKVSPKGRKSIKQSQKQVLLTSGIWIIAISSAFLYICRYAINGWGVLFLQKVKDYPLEGASQMIAVYSLLGVVGTVFSGWISDTLFKGRRMLPAILFGLIGTGGLALFLYGGNSIVCNITALLMCGLSIGILMSLIGGIMAIDIVPRRGTGAALGIVGIANYISAGIQDISTGLLIDANITEVADTAGKMVKAYDFSQVSVFWIAASALSFIIPVIFWKKLKAKGDEDLS</sequence>
<comment type="caution">
    <text evidence="7">The sequence shown here is derived from an EMBL/GenBank/DDBJ whole genome shotgun (WGS) entry which is preliminary data.</text>
</comment>
<dbReference type="SUPFAM" id="SSF103473">
    <property type="entry name" value="MFS general substrate transporter"/>
    <property type="match status" value="1"/>
</dbReference>
<feature type="transmembrane region" description="Helical" evidence="5">
    <location>
        <begin position="128"/>
        <end position="148"/>
    </location>
</feature>
<accession>A0A9D9IK98</accession>
<dbReference type="AlphaFoldDB" id="A0A9D9IK98"/>
<reference evidence="7" key="1">
    <citation type="submission" date="2020-10" db="EMBL/GenBank/DDBJ databases">
        <authorList>
            <person name="Gilroy R."/>
        </authorList>
    </citation>
    <scope>NUCLEOTIDE SEQUENCE</scope>
    <source>
        <strain evidence="7">B1-8020</strain>
    </source>
</reference>
<keyword evidence="3 5" id="KW-1133">Transmembrane helix</keyword>
<comment type="subcellular location">
    <subcellularLocation>
        <location evidence="1">Endomembrane system</location>
        <topology evidence="1">Multi-pass membrane protein</topology>
    </subcellularLocation>
</comment>
<dbReference type="GO" id="GO:0061513">
    <property type="term" value="F:glucose 6-phosphate:phosphate antiporter activity"/>
    <property type="evidence" value="ECO:0007669"/>
    <property type="project" value="TreeGrafter"/>
</dbReference>
<evidence type="ECO:0000256" key="1">
    <source>
        <dbReference type="ARBA" id="ARBA00004127"/>
    </source>
</evidence>
<dbReference type="EMBL" id="JADIMA010000055">
    <property type="protein sequence ID" value="MBO8473126.1"/>
    <property type="molecule type" value="Genomic_DNA"/>
</dbReference>
<feature type="transmembrane region" description="Helical" evidence="5">
    <location>
        <begin position="198"/>
        <end position="220"/>
    </location>
</feature>
<dbReference type="Pfam" id="PF07690">
    <property type="entry name" value="MFS_1"/>
    <property type="match status" value="1"/>
</dbReference>
<dbReference type="InterPro" id="IPR020846">
    <property type="entry name" value="MFS_dom"/>
</dbReference>